<proteinExistence type="predicted"/>
<keyword evidence="2" id="KW-1185">Reference proteome</keyword>
<gene>
    <name evidence="1" type="ORF">RRG08_056853</name>
</gene>
<accession>A0AAE1ABK7</accession>
<dbReference type="EMBL" id="JAWDGP010002185">
    <property type="protein sequence ID" value="KAK3784898.1"/>
    <property type="molecule type" value="Genomic_DNA"/>
</dbReference>
<dbReference type="Proteomes" id="UP001283361">
    <property type="component" value="Unassembled WGS sequence"/>
</dbReference>
<dbReference type="AlphaFoldDB" id="A0AAE1ABK7"/>
<organism evidence="1 2">
    <name type="scientific">Elysia crispata</name>
    <name type="common">lettuce slug</name>
    <dbReference type="NCBI Taxonomy" id="231223"/>
    <lineage>
        <taxon>Eukaryota</taxon>
        <taxon>Metazoa</taxon>
        <taxon>Spiralia</taxon>
        <taxon>Lophotrochozoa</taxon>
        <taxon>Mollusca</taxon>
        <taxon>Gastropoda</taxon>
        <taxon>Heterobranchia</taxon>
        <taxon>Euthyneura</taxon>
        <taxon>Panpulmonata</taxon>
        <taxon>Sacoglossa</taxon>
        <taxon>Placobranchoidea</taxon>
        <taxon>Plakobranchidae</taxon>
        <taxon>Elysia</taxon>
    </lineage>
</organism>
<evidence type="ECO:0000313" key="2">
    <source>
        <dbReference type="Proteomes" id="UP001283361"/>
    </source>
</evidence>
<evidence type="ECO:0000313" key="1">
    <source>
        <dbReference type="EMBL" id="KAK3784898.1"/>
    </source>
</evidence>
<name>A0AAE1ABK7_9GAST</name>
<reference evidence="1" key="1">
    <citation type="journal article" date="2023" name="G3 (Bethesda)">
        <title>A reference genome for the long-term kleptoplast-retaining sea slug Elysia crispata morphotype clarki.</title>
        <authorList>
            <person name="Eastman K.E."/>
            <person name="Pendleton A.L."/>
            <person name="Shaikh M.A."/>
            <person name="Suttiyut T."/>
            <person name="Ogas R."/>
            <person name="Tomko P."/>
            <person name="Gavelis G."/>
            <person name="Widhalm J.R."/>
            <person name="Wisecaver J.H."/>
        </authorList>
    </citation>
    <scope>NUCLEOTIDE SEQUENCE</scope>
    <source>
        <strain evidence="1">ECLA1</strain>
    </source>
</reference>
<comment type="caution">
    <text evidence="1">The sequence shown here is derived from an EMBL/GenBank/DDBJ whole genome shotgun (WGS) entry which is preliminary data.</text>
</comment>
<sequence length="98" mass="10790">MDVYTAGIAFAITKNLNLCPPVNAEAATSGLGFKGSTASASYSAVTKLKPFVAMTILDIYVTSLARGLRRRQQLLLIWYQNLPLLAARMRMNEVLFHL</sequence>
<protein>
    <submittedName>
        <fullName evidence="1">Uncharacterized protein</fullName>
    </submittedName>
</protein>